<protein>
    <submittedName>
        <fullName evidence="1">Uncharacterized protein</fullName>
    </submittedName>
</protein>
<dbReference type="EMBL" id="JASPKZ010004913">
    <property type="protein sequence ID" value="KAJ9589742.1"/>
    <property type="molecule type" value="Genomic_DNA"/>
</dbReference>
<dbReference type="Proteomes" id="UP001233999">
    <property type="component" value="Unassembled WGS sequence"/>
</dbReference>
<gene>
    <name evidence="1" type="ORF">L9F63_017044</name>
</gene>
<sequence length="63" mass="7329">FIPILKHHCSYRAILSSKCVLLKSNESSPKLENAFFSNTHWKTPLQTPFFQNYQDISIVLPSY</sequence>
<organism evidence="1 2">
    <name type="scientific">Diploptera punctata</name>
    <name type="common">Pacific beetle cockroach</name>
    <dbReference type="NCBI Taxonomy" id="6984"/>
    <lineage>
        <taxon>Eukaryota</taxon>
        <taxon>Metazoa</taxon>
        <taxon>Ecdysozoa</taxon>
        <taxon>Arthropoda</taxon>
        <taxon>Hexapoda</taxon>
        <taxon>Insecta</taxon>
        <taxon>Pterygota</taxon>
        <taxon>Neoptera</taxon>
        <taxon>Polyneoptera</taxon>
        <taxon>Dictyoptera</taxon>
        <taxon>Blattodea</taxon>
        <taxon>Blaberoidea</taxon>
        <taxon>Blaberidae</taxon>
        <taxon>Diplopterinae</taxon>
        <taxon>Diploptera</taxon>
    </lineage>
</organism>
<feature type="non-terminal residue" evidence="1">
    <location>
        <position position="63"/>
    </location>
</feature>
<reference evidence="1" key="2">
    <citation type="submission" date="2023-05" db="EMBL/GenBank/DDBJ databases">
        <authorList>
            <person name="Fouks B."/>
        </authorList>
    </citation>
    <scope>NUCLEOTIDE SEQUENCE</scope>
    <source>
        <strain evidence="1">Stay&amp;Tobe</strain>
        <tissue evidence="1">Testes</tissue>
    </source>
</reference>
<accession>A0AAD8A0U3</accession>
<evidence type="ECO:0000313" key="2">
    <source>
        <dbReference type="Proteomes" id="UP001233999"/>
    </source>
</evidence>
<feature type="non-terminal residue" evidence="1">
    <location>
        <position position="1"/>
    </location>
</feature>
<keyword evidence="2" id="KW-1185">Reference proteome</keyword>
<proteinExistence type="predicted"/>
<reference evidence="1" key="1">
    <citation type="journal article" date="2023" name="IScience">
        <title>Live-bearing cockroach genome reveals convergent evolutionary mechanisms linked to viviparity in insects and beyond.</title>
        <authorList>
            <person name="Fouks B."/>
            <person name="Harrison M.C."/>
            <person name="Mikhailova A.A."/>
            <person name="Marchal E."/>
            <person name="English S."/>
            <person name="Carruthers M."/>
            <person name="Jennings E.C."/>
            <person name="Chiamaka E.L."/>
            <person name="Frigard R.A."/>
            <person name="Pippel M."/>
            <person name="Attardo G.M."/>
            <person name="Benoit J.B."/>
            <person name="Bornberg-Bauer E."/>
            <person name="Tobe S.S."/>
        </authorList>
    </citation>
    <scope>NUCLEOTIDE SEQUENCE</scope>
    <source>
        <strain evidence="1">Stay&amp;Tobe</strain>
    </source>
</reference>
<dbReference type="AlphaFoldDB" id="A0AAD8A0U3"/>
<name>A0AAD8A0U3_DIPPU</name>
<evidence type="ECO:0000313" key="1">
    <source>
        <dbReference type="EMBL" id="KAJ9589742.1"/>
    </source>
</evidence>
<comment type="caution">
    <text evidence="1">The sequence shown here is derived from an EMBL/GenBank/DDBJ whole genome shotgun (WGS) entry which is preliminary data.</text>
</comment>